<name>A0A8X6Q4L2_NEPPI</name>
<dbReference type="AlphaFoldDB" id="A0A8X6Q4L2"/>
<dbReference type="Proteomes" id="UP000887013">
    <property type="component" value="Unassembled WGS sequence"/>
</dbReference>
<dbReference type="PROSITE" id="PS50994">
    <property type="entry name" value="INTEGRASE"/>
    <property type="match status" value="1"/>
</dbReference>
<proteinExistence type="predicted"/>
<dbReference type="Pfam" id="PF00665">
    <property type="entry name" value="rve"/>
    <property type="match status" value="1"/>
</dbReference>
<feature type="domain" description="Integrase catalytic" evidence="1">
    <location>
        <begin position="99"/>
        <end position="220"/>
    </location>
</feature>
<dbReference type="InterPro" id="IPR012337">
    <property type="entry name" value="RNaseH-like_sf"/>
</dbReference>
<reference evidence="2" key="1">
    <citation type="submission" date="2020-08" db="EMBL/GenBank/DDBJ databases">
        <title>Multicomponent nature underlies the extraordinary mechanical properties of spider dragline silk.</title>
        <authorList>
            <person name="Kono N."/>
            <person name="Nakamura H."/>
            <person name="Mori M."/>
            <person name="Yoshida Y."/>
            <person name="Ohtoshi R."/>
            <person name="Malay A.D."/>
            <person name="Moran D.A.P."/>
            <person name="Tomita M."/>
            <person name="Numata K."/>
            <person name="Arakawa K."/>
        </authorList>
    </citation>
    <scope>NUCLEOTIDE SEQUENCE</scope>
</reference>
<comment type="caution">
    <text evidence="2">The sequence shown here is derived from an EMBL/GenBank/DDBJ whole genome shotgun (WGS) entry which is preliminary data.</text>
</comment>
<sequence>MLKKSPLISLNPFLDNCGLLRVGNATLSETVKHPLLLPKNHPITKMLIKFYHQTYMHGGVQLINSAMKQKYWIVGANTAIRREVKSCVRFSSEFSKQIMANLPAARVNLERAFLKGGMDFAEPFLITPRRGRGIKAIKMHVCVFVCFTTKAIHLELASDLSAQTCIAALKRFIARRGKPKEIFSDCGTNFIGAKNFLRSWELETIGHYLSNEGIKWTMNV</sequence>
<evidence type="ECO:0000313" key="2">
    <source>
        <dbReference type="EMBL" id="GFT98742.1"/>
    </source>
</evidence>
<dbReference type="Gene3D" id="3.30.420.10">
    <property type="entry name" value="Ribonuclease H-like superfamily/Ribonuclease H"/>
    <property type="match status" value="1"/>
</dbReference>
<dbReference type="InterPro" id="IPR036397">
    <property type="entry name" value="RNaseH_sf"/>
</dbReference>
<dbReference type="InterPro" id="IPR001584">
    <property type="entry name" value="Integrase_cat-core"/>
</dbReference>
<dbReference type="PANTHER" id="PTHR47331">
    <property type="entry name" value="PHD-TYPE DOMAIN-CONTAINING PROTEIN"/>
    <property type="match status" value="1"/>
</dbReference>
<evidence type="ECO:0000259" key="1">
    <source>
        <dbReference type="PROSITE" id="PS50994"/>
    </source>
</evidence>
<keyword evidence="3" id="KW-1185">Reference proteome</keyword>
<gene>
    <name evidence="2" type="primary">X975_00963</name>
    <name evidence="2" type="ORF">NPIL_222921</name>
</gene>
<dbReference type="GO" id="GO:0003676">
    <property type="term" value="F:nucleic acid binding"/>
    <property type="evidence" value="ECO:0007669"/>
    <property type="project" value="InterPro"/>
</dbReference>
<dbReference type="SUPFAM" id="SSF53098">
    <property type="entry name" value="Ribonuclease H-like"/>
    <property type="match status" value="1"/>
</dbReference>
<organism evidence="2 3">
    <name type="scientific">Nephila pilipes</name>
    <name type="common">Giant wood spider</name>
    <name type="synonym">Nephila maculata</name>
    <dbReference type="NCBI Taxonomy" id="299642"/>
    <lineage>
        <taxon>Eukaryota</taxon>
        <taxon>Metazoa</taxon>
        <taxon>Ecdysozoa</taxon>
        <taxon>Arthropoda</taxon>
        <taxon>Chelicerata</taxon>
        <taxon>Arachnida</taxon>
        <taxon>Araneae</taxon>
        <taxon>Araneomorphae</taxon>
        <taxon>Entelegynae</taxon>
        <taxon>Araneoidea</taxon>
        <taxon>Nephilidae</taxon>
        <taxon>Nephila</taxon>
    </lineage>
</organism>
<feature type="non-terminal residue" evidence="2">
    <location>
        <position position="220"/>
    </location>
</feature>
<evidence type="ECO:0000313" key="3">
    <source>
        <dbReference type="Proteomes" id="UP000887013"/>
    </source>
</evidence>
<accession>A0A8X6Q4L2</accession>
<dbReference type="OrthoDB" id="6436818at2759"/>
<dbReference type="GO" id="GO:0015074">
    <property type="term" value="P:DNA integration"/>
    <property type="evidence" value="ECO:0007669"/>
    <property type="project" value="InterPro"/>
</dbReference>
<protein>
    <recommendedName>
        <fullName evidence="1">Integrase catalytic domain-containing protein</fullName>
    </recommendedName>
</protein>
<dbReference type="EMBL" id="BMAW01026777">
    <property type="protein sequence ID" value="GFT98742.1"/>
    <property type="molecule type" value="Genomic_DNA"/>
</dbReference>